<keyword evidence="3" id="KW-1185">Reference proteome</keyword>
<proteinExistence type="predicted"/>
<feature type="region of interest" description="Disordered" evidence="1">
    <location>
        <begin position="120"/>
        <end position="160"/>
    </location>
</feature>
<dbReference type="AlphaFoldDB" id="A0A5B7FDV9"/>
<evidence type="ECO:0000313" key="2">
    <source>
        <dbReference type="EMBL" id="MPC43675.1"/>
    </source>
</evidence>
<reference evidence="2 3" key="1">
    <citation type="submission" date="2019-05" db="EMBL/GenBank/DDBJ databases">
        <title>Another draft genome of Portunus trituberculatus and its Hox gene families provides insights of decapod evolution.</title>
        <authorList>
            <person name="Jeong J.-H."/>
            <person name="Song I."/>
            <person name="Kim S."/>
            <person name="Choi T."/>
            <person name="Kim D."/>
            <person name="Ryu S."/>
            <person name="Kim W."/>
        </authorList>
    </citation>
    <scope>NUCLEOTIDE SEQUENCE [LARGE SCALE GENOMIC DNA]</scope>
    <source>
        <tissue evidence="2">Muscle</tissue>
    </source>
</reference>
<evidence type="ECO:0000313" key="3">
    <source>
        <dbReference type="Proteomes" id="UP000324222"/>
    </source>
</evidence>
<dbReference type="EMBL" id="VSRR010005940">
    <property type="protein sequence ID" value="MPC43675.1"/>
    <property type="molecule type" value="Genomic_DNA"/>
</dbReference>
<feature type="compositionally biased region" description="Basic and acidic residues" evidence="1">
    <location>
        <begin position="65"/>
        <end position="74"/>
    </location>
</feature>
<dbReference type="Proteomes" id="UP000324222">
    <property type="component" value="Unassembled WGS sequence"/>
</dbReference>
<gene>
    <name evidence="2" type="ORF">E2C01_037327</name>
</gene>
<comment type="caution">
    <text evidence="2">The sequence shown here is derived from an EMBL/GenBank/DDBJ whole genome shotgun (WGS) entry which is preliminary data.</text>
</comment>
<accession>A0A5B7FDV9</accession>
<feature type="region of interest" description="Disordered" evidence="1">
    <location>
        <begin position="61"/>
        <end position="86"/>
    </location>
</feature>
<organism evidence="2 3">
    <name type="scientific">Portunus trituberculatus</name>
    <name type="common">Swimming crab</name>
    <name type="synonym">Neptunus trituberculatus</name>
    <dbReference type="NCBI Taxonomy" id="210409"/>
    <lineage>
        <taxon>Eukaryota</taxon>
        <taxon>Metazoa</taxon>
        <taxon>Ecdysozoa</taxon>
        <taxon>Arthropoda</taxon>
        <taxon>Crustacea</taxon>
        <taxon>Multicrustacea</taxon>
        <taxon>Malacostraca</taxon>
        <taxon>Eumalacostraca</taxon>
        <taxon>Eucarida</taxon>
        <taxon>Decapoda</taxon>
        <taxon>Pleocyemata</taxon>
        <taxon>Brachyura</taxon>
        <taxon>Eubrachyura</taxon>
        <taxon>Portunoidea</taxon>
        <taxon>Portunidae</taxon>
        <taxon>Portuninae</taxon>
        <taxon>Portunus</taxon>
    </lineage>
</organism>
<feature type="compositionally biased region" description="Basic and acidic residues" evidence="1">
    <location>
        <begin position="128"/>
        <end position="139"/>
    </location>
</feature>
<evidence type="ECO:0000256" key="1">
    <source>
        <dbReference type="SAM" id="MobiDB-lite"/>
    </source>
</evidence>
<protein>
    <submittedName>
        <fullName evidence="2">Uncharacterized protein</fullName>
    </submittedName>
</protein>
<name>A0A5B7FDV9_PORTR</name>
<sequence length="160" mass="17536">MVREQPCCRALLLQLSGRSCEAKAPLVARAPALLAATQTVRRQGHSQDDQVSIVFSLTPPQAKENSFDTDRDNDPGECLNTTPPTPRTWPGLGHGCRKLHAALVMFGLVKSISVAQQPTGCRHSYCRSGREGRERETKRHSAPAPSSRDFGRYELTGGRL</sequence>